<accession>A0AAU9J3L6</accession>
<reference evidence="3" key="1">
    <citation type="submission" date="2021-09" db="EMBL/GenBank/DDBJ databases">
        <authorList>
            <consortium name="AG Swart"/>
            <person name="Singh M."/>
            <person name="Singh A."/>
            <person name="Seah K."/>
            <person name="Emmerich C."/>
        </authorList>
    </citation>
    <scope>NUCLEOTIDE SEQUENCE</scope>
    <source>
        <strain evidence="3">ATCC30299</strain>
    </source>
</reference>
<feature type="compositionally biased region" description="Polar residues" evidence="2">
    <location>
        <begin position="624"/>
        <end position="637"/>
    </location>
</feature>
<feature type="region of interest" description="Disordered" evidence="2">
    <location>
        <begin position="332"/>
        <end position="361"/>
    </location>
</feature>
<dbReference type="Proteomes" id="UP001162131">
    <property type="component" value="Unassembled WGS sequence"/>
</dbReference>
<evidence type="ECO:0000256" key="1">
    <source>
        <dbReference type="SAM" id="Coils"/>
    </source>
</evidence>
<dbReference type="EMBL" id="CAJZBQ010000025">
    <property type="protein sequence ID" value="CAG9320404.1"/>
    <property type="molecule type" value="Genomic_DNA"/>
</dbReference>
<evidence type="ECO:0000313" key="4">
    <source>
        <dbReference type="Proteomes" id="UP001162131"/>
    </source>
</evidence>
<keyword evidence="1" id="KW-0175">Coiled coil</keyword>
<feature type="coiled-coil region" evidence="1">
    <location>
        <begin position="206"/>
        <end position="240"/>
    </location>
</feature>
<feature type="compositionally biased region" description="Polar residues" evidence="2">
    <location>
        <begin position="342"/>
        <end position="351"/>
    </location>
</feature>
<comment type="caution">
    <text evidence="3">The sequence shown here is derived from an EMBL/GenBank/DDBJ whole genome shotgun (WGS) entry which is preliminary data.</text>
</comment>
<sequence>MAETYSTRELEWFNLETRMRDLLHEQLSSIGVKAVKDRESQTQLKITTMQLEKRIEELEKAVLGSNSPESAYFTMNSKIAEIEGCRKQDIVKFDQEFATSKEKLRFFHSQLSGFQETVKHLEDMNEKMNLDMQQLKILIEDNKTLILGEIGSLTDSFKELNKTYVEIAKKADERSIQALHSISTQAIDLKKQEQMIQASKIEYLNLSNFLRELQVAKVENKEFEDERAKTEERFKKLEVGITGIKGDIEKRDIFIEKFLPINVAAYVSDVLYNIVDPPTRRKLAEFENFKLRELHNDALDCKIPDPIDTAVSNILENFKHVEQRKMETLAEKKNRKWDRSSSIKSGLSETTGHSHKESNGHITTTQLSAIEEYSPYNRERIAEDMHGTFEKMLEEQIGLAEYKLRQEINEKTTTIKASLKSSTDECMLFIQQVLGDVEALDERTKKEKLETILENSELKKEAEELKKESSGLRNSLHSLVQMVVCLVENAQIEQALAAQDEEDRHGTVQNLEKELSSELALAKPKMTPEPLPQSTLPSANFTFQKKCLACGGATSILSGIRTAMTYRPTPLYYRNKKFNRLELIELKGKMLKNCWDSVSENLPWKQNDLESIIAEATDVLKQTEMSSEISRPITSQTTRDKGSRIAPLLRSKTPHKGRKYKALL</sequence>
<evidence type="ECO:0000313" key="3">
    <source>
        <dbReference type="EMBL" id="CAG9320404.1"/>
    </source>
</evidence>
<proteinExistence type="predicted"/>
<evidence type="ECO:0000256" key="2">
    <source>
        <dbReference type="SAM" id="MobiDB-lite"/>
    </source>
</evidence>
<protein>
    <submittedName>
        <fullName evidence="3">Uncharacterized protein</fullName>
    </submittedName>
</protein>
<name>A0AAU9J3L6_9CILI</name>
<dbReference type="AlphaFoldDB" id="A0AAU9J3L6"/>
<organism evidence="3 4">
    <name type="scientific">Blepharisma stoltei</name>
    <dbReference type="NCBI Taxonomy" id="1481888"/>
    <lineage>
        <taxon>Eukaryota</taxon>
        <taxon>Sar</taxon>
        <taxon>Alveolata</taxon>
        <taxon>Ciliophora</taxon>
        <taxon>Postciliodesmatophora</taxon>
        <taxon>Heterotrichea</taxon>
        <taxon>Heterotrichida</taxon>
        <taxon>Blepharismidae</taxon>
        <taxon>Blepharisma</taxon>
    </lineage>
</organism>
<feature type="compositionally biased region" description="Basic and acidic residues" evidence="2">
    <location>
        <begin position="332"/>
        <end position="341"/>
    </location>
</feature>
<feature type="coiled-coil region" evidence="1">
    <location>
        <begin position="446"/>
        <end position="475"/>
    </location>
</feature>
<gene>
    <name evidence="3" type="ORF">BSTOLATCC_MIC26320</name>
</gene>
<keyword evidence="4" id="KW-1185">Reference proteome</keyword>
<feature type="region of interest" description="Disordered" evidence="2">
    <location>
        <begin position="624"/>
        <end position="644"/>
    </location>
</feature>